<dbReference type="VEuPathDB" id="MicrosporidiaDB:NCER_102497"/>
<organism evidence="6">
    <name type="scientific">Vairimorpha ceranae (strain BRL01)</name>
    <name type="common">Microsporidian parasite</name>
    <name type="synonym">Nosema ceranae</name>
    <dbReference type="NCBI Taxonomy" id="578460"/>
    <lineage>
        <taxon>Eukaryota</taxon>
        <taxon>Fungi</taxon>
        <taxon>Fungi incertae sedis</taxon>
        <taxon>Microsporidia</taxon>
        <taxon>Nosematidae</taxon>
        <taxon>Vairimorpha</taxon>
    </lineage>
</organism>
<dbReference type="AlphaFoldDB" id="C4VC39"/>
<evidence type="ECO:0000256" key="3">
    <source>
        <dbReference type="PROSITE-ProRule" id="PRU00176"/>
    </source>
</evidence>
<evidence type="ECO:0000313" key="6">
    <source>
        <dbReference type="Proteomes" id="UP000009082"/>
    </source>
</evidence>
<accession>C4VC39</accession>
<evidence type="ECO:0000259" key="4">
    <source>
        <dbReference type="PROSITE" id="PS50102"/>
    </source>
</evidence>
<name>C4VC39_VAIC1</name>
<dbReference type="STRING" id="578460.C4VC39"/>
<dbReference type="OrthoDB" id="439808at2759"/>
<dbReference type="InParanoid" id="C4VC39"/>
<proteinExistence type="predicted"/>
<dbReference type="HOGENOM" id="CLU_1215098_0_0_1"/>
<feature type="domain" description="RRM" evidence="4">
    <location>
        <begin position="155"/>
        <end position="225"/>
    </location>
</feature>
<keyword evidence="1" id="KW-0677">Repeat</keyword>
<keyword evidence="2 3" id="KW-0694">RNA-binding</keyword>
<dbReference type="SMART" id="SM00360">
    <property type="entry name" value="RRM"/>
    <property type="match status" value="3"/>
</dbReference>
<gene>
    <name evidence="5" type="ORF">NCER_102497</name>
</gene>
<dbReference type="GO" id="GO:0003723">
    <property type="term" value="F:RNA binding"/>
    <property type="evidence" value="ECO:0007669"/>
    <property type="project" value="UniProtKB-UniRule"/>
</dbReference>
<dbReference type="InterPro" id="IPR012677">
    <property type="entry name" value="Nucleotide-bd_a/b_plait_sf"/>
</dbReference>
<evidence type="ECO:0000313" key="5">
    <source>
        <dbReference type="EMBL" id="EEQ81213.1"/>
    </source>
</evidence>
<dbReference type="PROSITE" id="PS50102">
    <property type="entry name" value="RRM"/>
    <property type="match status" value="3"/>
</dbReference>
<dbReference type="Gene3D" id="3.30.70.330">
    <property type="match status" value="3"/>
</dbReference>
<dbReference type="InterPro" id="IPR000504">
    <property type="entry name" value="RRM_dom"/>
</dbReference>
<dbReference type="OMA" id="YLIMQRA"/>
<feature type="domain" description="RRM" evidence="4">
    <location>
        <begin position="2"/>
        <end position="73"/>
    </location>
</feature>
<feature type="domain" description="RRM" evidence="4">
    <location>
        <begin position="76"/>
        <end position="146"/>
    </location>
</feature>
<reference evidence="6" key="1">
    <citation type="journal article" date="2009" name="PLoS Pathog.">
        <title>Genomic analyses of the microsporidian Nosema ceranae, an emergent pathogen of honey bees.</title>
        <authorList>
            <person name="Cornman R.S."/>
            <person name="Chen Y.P."/>
            <person name="Schatz M.C."/>
            <person name="Street C."/>
            <person name="Zhao Y."/>
            <person name="Desany B."/>
            <person name="Egholm M."/>
            <person name="Hutchison S."/>
            <person name="Pettis J.S."/>
            <person name="Lipkin W.I."/>
            <person name="Evans J.D."/>
        </authorList>
    </citation>
    <scope>NUCLEOTIDE SEQUENCE [LARGE SCALE GENOMIC DNA]</scope>
    <source>
        <strain evidence="6">BRL01</strain>
    </source>
</reference>
<evidence type="ECO:0000256" key="1">
    <source>
        <dbReference type="ARBA" id="ARBA00022737"/>
    </source>
</evidence>
<dbReference type="Proteomes" id="UP000009082">
    <property type="component" value="Unassembled WGS sequence"/>
</dbReference>
<dbReference type="CDD" id="cd00590">
    <property type="entry name" value="RRM_SF"/>
    <property type="match status" value="1"/>
</dbReference>
<dbReference type="Pfam" id="PF00076">
    <property type="entry name" value="RRM_1"/>
    <property type="match status" value="3"/>
</dbReference>
<sequence length="228" mass="26609">MPKIIVSNLPPNFTVEDTRTIYEKYGLILNITKSEKNYFITYKNRSECATAINSTNGKVYNNCKPLIVDYAYDRDSKVFIFNLPLDSDLVDVTSYFSYYGKIEHSKFIKNVLFIVFENKKDAIKLLDLNNKIHYKDKLLNIRNTLKSECMYDDSKCVFVYNVPEDLTEMDFLRFFSKYGCILSSGIKNNKGFINYEREIGAYKAVKYGDGLKIKNKKIRVTLKGEKRK</sequence>
<dbReference type="KEGG" id="nce:NCER_102497"/>
<protein>
    <recommendedName>
        <fullName evidence="4">RRM domain-containing protein</fullName>
    </recommendedName>
</protein>
<dbReference type="EMBL" id="ACOL01001939">
    <property type="protein sequence ID" value="EEQ81213.1"/>
    <property type="molecule type" value="Genomic_DNA"/>
</dbReference>
<dbReference type="SUPFAM" id="SSF54928">
    <property type="entry name" value="RNA-binding domain, RBD"/>
    <property type="match status" value="2"/>
</dbReference>
<dbReference type="PANTHER" id="PTHR24012">
    <property type="entry name" value="RNA BINDING PROTEIN"/>
    <property type="match status" value="1"/>
</dbReference>
<evidence type="ECO:0000256" key="2">
    <source>
        <dbReference type="ARBA" id="ARBA00022884"/>
    </source>
</evidence>
<dbReference type="InterPro" id="IPR035979">
    <property type="entry name" value="RBD_domain_sf"/>
</dbReference>